<dbReference type="InterPro" id="IPR036188">
    <property type="entry name" value="FAD/NAD-bd_sf"/>
</dbReference>
<dbReference type="RefSeq" id="WP_152727636.1">
    <property type="nucleotide sequence ID" value="NZ_JABEYD010000007.1"/>
</dbReference>
<organism evidence="2 3">
    <name type="scientific">Goekera deserti</name>
    <dbReference type="NCBI Taxonomy" id="2497753"/>
    <lineage>
        <taxon>Bacteria</taxon>
        <taxon>Bacillati</taxon>
        <taxon>Actinomycetota</taxon>
        <taxon>Actinomycetes</taxon>
        <taxon>Geodermatophilales</taxon>
        <taxon>Geodermatophilaceae</taxon>
        <taxon>Goekera</taxon>
    </lineage>
</organism>
<dbReference type="Pfam" id="PF13738">
    <property type="entry name" value="Pyr_redox_3"/>
    <property type="match status" value="1"/>
</dbReference>
<dbReference type="SUPFAM" id="SSF51905">
    <property type="entry name" value="FAD/NAD(P)-binding domain"/>
    <property type="match status" value="2"/>
</dbReference>
<evidence type="ECO:0000256" key="1">
    <source>
        <dbReference type="ARBA" id="ARBA00023002"/>
    </source>
</evidence>
<dbReference type="Gene3D" id="3.50.50.60">
    <property type="entry name" value="FAD/NAD(P)-binding domain"/>
    <property type="match status" value="1"/>
</dbReference>
<accession>A0A7K3WDC3</accession>
<dbReference type="PANTHER" id="PTHR43539:SF78">
    <property type="entry name" value="FLAVIN-CONTAINING MONOOXYGENASE"/>
    <property type="match status" value="1"/>
</dbReference>
<dbReference type="PRINTS" id="PR00368">
    <property type="entry name" value="FADPNR"/>
</dbReference>
<dbReference type="InterPro" id="IPR050982">
    <property type="entry name" value="Auxin_biosynth/cation_transpt"/>
</dbReference>
<name>A0A7K3WDC3_9ACTN</name>
<gene>
    <name evidence="2" type="ORF">G1H19_09970</name>
</gene>
<comment type="caution">
    <text evidence="2">The sequence shown here is derived from an EMBL/GenBank/DDBJ whole genome shotgun (WGS) entry which is preliminary data.</text>
</comment>
<dbReference type="PANTHER" id="PTHR43539">
    <property type="entry name" value="FLAVIN-BINDING MONOOXYGENASE-LIKE PROTEIN (AFU_ORTHOLOGUE AFUA_4G09220)"/>
    <property type="match status" value="1"/>
</dbReference>
<protein>
    <submittedName>
        <fullName evidence="2">NAD(P)-binding domain-containing protein</fullName>
    </submittedName>
</protein>
<reference evidence="2 3" key="1">
    <citation type="submission" date="2020-02" db="EMBL/GenBank/DDBJ databases">
        <title>The whole genome sequence of CPCC 205119.</title>
        <authorList>
            <person name="Jiang Z."/>
        </authorList>
    </citation>
    <scope>NUCLEOTIDE SEQUENCE [LARGE SCALE GENOMIC DNA]</scope>
    <source>
        <strain evidence="2 3">CPCC 205119</strain>
    </source>
</reference>
<dbReference type="EMBL" id="JAAGWK010000011">
    <property type="protein sequence ID" value="NEL54326.1"/>
    <property type="molecule type" value="Genomic_DNA"/>
</dbReference>
<dbReference type="PRINTS" id="PR00469">
    <property type="entry name" value="PNDRDTASEII"/>
</dbReference>
<evidence type="ECO:0000313" key="2">
    <source>
        <dbReference type="EMBL" id="NEL54326.1"/>
    </source>
</evidence>
<sequence length="366" mass="38854">MTAGEAPAVDVVVVGAGQAGLAVGHHLQRQGLSFVILESGDCVGGSWLRRWDSLTLFTPTRFSSLPGRPFPGDPDGYPRSAEVAAYLQDYASANALPVRLSTSVEKVEKRGRFVLHTNHGVVDAAVVVVTTGAFQLPRVPAFSAGLAPSVRQLHTSDYRNTQQLPSGRVLVVGTGNSGLQVAAELAATHEVHLSAGSKQMALPRRVLGKDIFWWLDRLGFTRASLEKMPKWLAGDGDVLVGQTVKGTARRAGLTLHPRTTGAAADRVAFEDGTDLQVDAVVWATGYRSDYSWLPVAATDDEGRPEHRRGVTPVEGLFFVGLENQYSSASSLLGWVQHDAGFIADQARTVVDGGVSAPGQPSAPSAD</sequence>
<evidence type="ECO:0000313" key="3">
    <source>
        <dbReference type="Proteomes" id="UP000470470"/>
    </source>
</evidence>
<dbReference type="Proteomes" id="UP000470470">
    <property type="component" value="Unassembled WGS sequence"/>
</dbReference>
<proteinExistence type="predicted"/>
<dbReference type="GO" id="GO:0004497">
    <property type="term" value="F:monooxygenase activity"/>
    <property type="evidence" value="ECO:0007669"/>
    <property type="project" value="TreeGrafter"/>
</dbReference>
<dbReference type="GO" id="GO:0050660">
    <property type="term" value="F:flavin adenine dinucleotide binding"/>
    <property type="evidence" value="ECO:0007669"/>
    <property type="project" value="TreeGrafter"/>
</dbReference>
<keyword evidence="3" id="KW-1185">Reference proteome</keyword>
<keyword evidence="1" id="KW-0560">Oxidoreductase</keyword>
<dbReference type="AlphaFoldDB" id="A0A7K3WDC3"/>